<gene>
    <name evidence="1" type="ORF">Ciccas_006647</name>
</gene>
<sequence>MDTDIYRALISDLQLNLIIESSSKIQYQDVILIASCLLGNHLRSTFLDPFMQASVLLADLAEALNQDLSHLQACLLINEDAQALRQMIFLLYELDCKQHEKNESDKSLSSFASLERIRASAVATPQPLHSSSYLMNPKTIQTSTESGFHSVKLKMNEPFGTLTDDDLASDILMSESKTLFADSETSSVDIVSSNNVEECIDNMNEVVHKLINSVVKNTHQISELASLQHELLRFKSGQRTHFCRHCRRKL</sequence>
<keyword evidence="2" id="KW-1185">Reference proteome</keyword>
<dbReference type="EMBL" id="JBJKFK010000921">
    <property type="protein sequence ID" value="KAL3314728.1"/>
    <property type="molecule type" value="Genomic_DNA"/>
</dbReference>
<comment type="caution">
    <text evidence="1">The sequence shown here is derived from an EMBL/GenBank/DDBJ whole genome shotgun (WGS) entry which is preliminary data.</text>
</comment>
<name>A0ABD2Q5R4_9PLAT</name>
<dbReference type="Proteomes" id="UP001626550">
    <property type="component" value="Unassembled WGS sequence"/>
</dbReference>
<dbReference type="AlphaFoldDB" id="A0ABD2Q5R4"/>
<proteinExistence type="predicted"/>
<accession>A0ABD2Q5R4</accession>
<evidence type="ECO:0000313" key="1">
    <source>
        <dbReference type="EMBL" id="KAL3314728.1"/>
    </source>
</evidence>
<reference evidence="1 2" key="1">
    <citation type="submission" date="2024-11" db="EMBL/GenBank/DDBJ databases">
        <title>Adaptive evolution of stress response genes in parasites aligns with host niche diversity.</title>
        <authorList>
            <person name="Hahn C."/>
            <person name="Resl P."/>
        </authorList>
    </citation>
    <scope>NUCLEOTIDE SEQUENCE [LARGE SCALE GENOMIC DNA]</scope>
    <source>
        <strain evidence="1">EGGRZ-B1_66</strain>
        <tissue evidence="1">Body</tissue>
    </source>
</reference>
<organism evidence="1 2">
    <name type="scientific">Cichlidogyrus casuarinus</name>
    <dbReference type="NCBI Taxonomy" id="1844966"/>
    <lineage>
        <taxon>Eukaryota</taxon>
        <taxon>Metazoa</taxon>
        <taxon>Spiralia</taxon>
        <taxon>Lophotrochozoa</taxon>
        <taxon>Platyhelminthes</taxon>
        <taxon>Monogenea</taxon>
        <taxon>Monopisthocotylea</taxon>
        <taxon>Dactylogyridea</taxon>
        <taxon>Ancyrocephalidae</taxon>
        <taxon>Cichlidogyrus</taxon>
    </lineage>
</organism>
<protein>
    <submittedName>
        <fullName evidence="1">Uncharacterized protein</fullName>
    </submittedName>
</protein>
<evidence type="ECO:0000313" key="2">
    <source>
        <dbReference type="Proteomes" id="UP001626550"/>
    </source>
</evidence>